<accession>A0A0W0CW01</accession>
<dbReference type="GO" id="GO:0006338">
    <property type="term" value="P:chromatin remodeling"/>
    <property type="evidence" value="ECO:0007669"/>
    <property type="project" value="TreeGrafter"/>
</dbReference>
<evidence type="ECO:0000313" key="3">
    <source>
        <dbReference type="EMBL" id="KTA99592.1"/>
    </source>
</evidence>
<dbReference type="InterPro" id="IPR007526">
    <property type="entry name" value="SWIRM"/>
</dbReference>
<name>A0A0W0CW01_CANGB</name>
<reference evidence="3 5" key="1">
    <citation type="submission" date="2015-10" db="EMBL/GenBank/DDBJ databases">
        <title>Draft genomes sequences of Candida glabrata isolates 1A, 1B, 2A, 2B, 3A and 3B.</title>
        <authorList>
            <person name="Haavelsrud O.E."/>
            <person name="Gaustad P."/>
        </authorList>
    </citation>
    <scope>NUCLEOTIDE SEQUENCE [LARGE SCALE GENOMIC DNA]</scope>
    <source>
        <strain evidence="3">910700640</strain>
    </source>
</reference>
<dbReference type="EMBL" id="LLZZ01000143">
    <property type="protein sequence ID" value="KTA99592.1"/>
    <property type="molecule type" value="Genomic_DNA"/>
</dbReference>
<protein>
    <submittedName>
        <fullName evidence="3">SWIRM domain-containing protein</fullName>
    </submittedName>
</protein>
<dbReference type="InterPro" id="IPR036388">
    <property type="entry name" value="WH-like_DNA-bd_sf"/>
</dbReference>
<organism evidence="3 5">
    <name type="scientific">Candida glabrata</name>
    <name type="common">Yeast</name>
    <name type="synonym">Torulopsis glabrata</name>
    <dbReference type="NCBI Taxonomy" id="5478"/>
    <lineage>
        <taxon>Eukaryota</taxon>
        <taxon>Fungi</taxon>
        <taxon>Dikarya</taxon>
        <taxon>Ascomycota</taxon>
        <taxon>Saccharomycotina</taxon>
        <taxon>Saccharomycetes</taxon>
        <taxon>Saccharomycetales</taxon>
        <taxon>Saccharomycetaceae</taxon>
        <taxon>Nakaseomyces</taxon>
    </lineage>
</organism>
<evidence type="ECO:0000313" key="5">
    <source>
        <dbReference type="Proteomes" id="UP000054886"/>
    </source>
</evidence>
<dbReference type="Proteomes" id="UP000054886">
    <property type="component" value="Unassembled WGS sequence"/>
</dbReference>
<dbReference type="EMBL" id="LLZZ01000025">
    <property type="protein sequence ID" value="KTB11939.1"/>
    <property type="molecule type" value="Genomic_DNA"/>
</dbReference>
<dbReference type="PANTHER" id="PTHR12374">
    <property type="entry name" value="TRANSCRIPTIONAL ADAPTOR 2 ADA2 -RELATED"/>
    <property type="match status" value="1"/>
</dbReference>
<gene>
    <name evidence="4" type="ORF">AO440_001047</name>
    <name evidence="3" type="ORF">AO440_001059</name>
</gene>
<dbReference type="VEuPathDB" id="FungiDB:GW608_E05137"/>
<dbReference type="GO" id="GO:0006357">
    <property type="term" value="P:regulation of transcription by RNA polymerase II"/>
    <property type="evidence" value="ECO:0007669"/>
    <property type="project" value="TreeGrafter"/>
</dbReference>
<feature type="region of interest" description="Disordered" evidence="1">
    <location>
        <begin position="96"/>
        <end position="136"/>
    </location>
</feature>
<dbReference type="OMA" id="RCKRAMI"/>
<dbReference type="Pfam" id="PF04433">
    <property type="entry name" value="SWIRM"/>
    <property type="match status" value="1"/>
</dbReference>
<dbReference type="FunFam" id="1.10.10.10:FF:000087">
    <property type="entry name" value="Transcriptional adapter 2"/>
    <property type="match status" value="1"/>
</dbReference>
<dbReference type="InterPro" id="IPR009057">
    <property type="entry name" value="Homeodomain-like_sf"/>
</dbReference>
<comment type="caution">
    <text evidence="3">The sequence shown here is derived from an EMBL/GenBank/DDBJ whole genome shotgun (WGS) entry which is preliminary data.</text>
</comment>
<dbReference type="SUPFAM" id="SSF46689">
    <property type="entry name" value="Homeodomain-like"/>
    <property type="match status" value="1"/>
</dbReference>
<dbReference type="GO" id="GO:0003713">
    <property type="term" value="F:transcription coactivator activity"/>
    <property type="evidence" value="ECO:0007669"/>
    <property type="project" value="TreeGrafter"/>
</dbReference>
<dbReference type="VEuPathDB" id="FungiDB:CAGL0E05456g"/>
<dbReference type="Gene3D" id="1.10.10.10">
    <property type="entry name" value="Winged helix-like DNA-binding domain superfamily/Winged helix DNA-binding domain"/>
    <property type="match status" value="1"/>
</dbReference>
<feature type="region of interest" description="Disordered" evidence="1">
    <location>
        <begin position="155"/>
        <end position="181"/>
    </location>
</feature>
<feature type="domain" description="SWIRM" evidence="2">
    <location>
        <begin position="221"/>
        <end position="318"/>
    </location>
</feature>
<dbReference type="VEuPathDB" id="FungiDB:GVI51_E05181"/>
<sequence>MVLSPRPEQAQLHVALKTPLISWSAHSMIDEEMDSIPSPPQSPRWGSYRGYAAPVPVSGTKPRSAILVAPLVCKDTDIVVETTLGFLSQYRHFNNTRSTPVHSEPNVRATRSNNTATHPVSKPSEQRTSRRRVPRKNYKLQLEDELDSFVAKSTKQKVRKSVTPVRSHARSNNHSTLPSSPIASANALNGASQYEANMSWAKLVDYSPPLSTLPPNNNKSLRIEWKGSPMDLSNDPLKDKLHPAELVLAEILRLPCDLYLDSKRRFFLEKVHKLKKGLPFRRTDAQKACRIDVNKASRLYAAFEKVHWLDDSNFEKFL</sequence>
<dbReference type="AlphaFoldDB" id="A0A0W0CW01"/>
<dbReference type="GO" id="GO:0070210">
    <property type="term" value="C:Rpd3L-Expanded complex"/>
    <property type="evidence" value="ECO:0007669"/>
    <property type="project" value="TreeGrafter"/>
</dbReference>
<dbReference type="PROSITE" id="PS50934">
    <property type="entry name" value="SWIRM"/>
    <property type="match status" value="1"/>
</dbReference>
<dbReference type="PANTHER" id="PTHR12374:SF21">
    <property type="entry name" value="SWIRM DOMAIN-CONTAINING PROTEIN FUN19-RELATED"/>
    <property type="match status" value="1"/>
</dbReference>
<dbReference type="GO" id="GO:0003682">
    <property type="term" value="F:chromatin binding"/>
    <property type="evidence" value="ECO:0007669"/>
    <property type="project" value="TreeGrafter"/>
</dbReference>
<dbReference type="VEuPathDB" id="FungiDB:GWK60_E05115"/>
<evidence type="ECO:0000256" key="1">
    <source>
        <dbReference type="SAM" id="MobiDB-lite"/>
    </source>
</evidence>
<evidence type="ECO:0000313" key="4">
    <source>
        <dbReference type="EMBL" id="KTB11939.1"/>
    </source>
</evidence>
<dbReference type="VEuPathDB" id="FungiDB:B1J91_E05456g"/>
<evidence type="ECO:0000259" key="2">
    <source>
        <dbReference type="PROSITE" id="PS50934"/>
    </source>
</evidence>
<proteinExistence type="predicted"/>
<feature type="compositionally biased region" description="Polar residues" evidence="1">
    <location>
        <begin position="170"/>
        <end position="181"/>
    </location>
</feature>
<feature type="compositionally biased region" description="Polar residues" evidence="1">
    <location>
        <begin position="109"/>
        <end position="118"/>
    </location>
</feature>